<protein>
    <submittedName>
        <fullName evidence="2">Uncharacterized protein</fullName>
    </submittedName>
</protein>
<sequence length="563" mass="60806">MPRPSDFTDCQARDDEIQCWIHKCHEHEDIVGELTLDFNKVVTKRLHRDVLYHLTNGHGLGEAAALDAMVIVDSASRFLQVYPIVNQTTATLIETLNSGWFLKYEDDTNGMGWTKFVPYIVTSYAVTVSESSSNIPATLFFGPSAIQSDEAFALQPTGGEMPDHQQLMDHTWEPYHVVARYGPSYQLEFADGVPFVSTVAGDLLMPYHWGDDVDPAEVAPSSTDESDPSDHSYVDESMNDDGSSNSSNAGPSTPPPEESNGSLYFTGSGGLGSSAALEDECRRSPSRDTSLQLPPSFLSFVAGRDTASQSPAHISVSSTNRSLIRGEVPDIVEVLSDSDESDNYDSDDSEYEPLSGDNTSDKSSDESDGKDEDEGTEPPLGPLAVSSIGFSGPSSIRNATTMSEMETIQSTMVCDISTAPNTCDVGVSTENMYTTASAQTNTASDMLEQAQYGETPTDNATMVGIETIMVDDGDSISNDEIRIDIVEDEEDSGRSAIVPLPQVPSPQTVTTKAPDNHIDAETIPTSDNSPSEIWAMSTAIVPYSHGYYGYSPYELAVSRALIN</sequence>
<gene>
    <name evidence="2" type="ORF">COEREDRAFT_5957</name>
</gene>
<feature type="compositionally biased region" description="Polar residues" evidence="1">
    <location>
        <begin position="388"/>
        <end position="397"/>
    </location>
</feature>
<keyword evidence="3" id="KW-1185">Reference proteome</keyword>
<feature type="region of interest" description="Disordered" evidence="1">
    <location>
        <begin position="336"/>
        <end position="397"/>
    </location>
</feature>
<dbReference type="EMBL" id="KZ303488">
    <property type="protein sequence ID" value="PIA18784.1"/>
    <property type="molecule type" value="Genomic_DNA"/>
</dbReference>
<evidence type="ECO:0000313" key="3">
    <source>
        <dbReference type="Proteomes" id="UP000242474"/>
    </source>
</evidence>
<feature type="compositionally biased region" description="Low complexity" evidence="1">
    <location>
        <begin position="240"/>
        <end position="251"/>
    </location>
</feature>
<name>A0A2G5BIC9_COERN</name>
<reference evidence="2 3" key="1">
    <citation type="journal article" date="2015" name="Genome Biol. Evol.">
        <title>Phylogenomic analyses indicate that early fungi evolved digesting cell walls of algal ancestors of land plants.</title>
        <authorList>
            <person name="Chang Y."/>
            <person name="Wang S."/>
            <person name="Sekimoto S."/>
            <person name="Aerts A.L."/>
            <person name="Choi C."/>
            <person name="Clum A."/>
            <person name="LaButti K.M."/>
            <person name="Lindquist E.A."/>
            <person name="Yee Ngan C."/>
            <person name="Ohm R.A."/>
            <person name="Salamov A.A."/>
            <person name="Grigoriev I.V."/>
            <person name="Spatafora J.W."/>
            <person name="Berbee M.L."/>
        </authorList>
    </citation>
    <scope>NUCLEOTIDE SEQUENCE [LARGE SCALE GENOMIC DNA]</scope>
    <source>
        <strain evidence="2 3">NRRL 1564</strain>
    </source>
</reference>
<organism evidence="2 3">
    <name type="scientific">Coemansia reversa (strain ATCC 12441 / NRRL 1564)</name>
    <dbReference type="NCBI Taxonomy" id="763665"/>
    <lineage>
        <taxon>Eukaryota</taxon>
        <taxon>Fungi</taxon>
        <taxon>Fungi incertae sedis</taxon>
        <taxon>Zoopagomycota</taxon>
        <taxon>Kickxellomycotina</taxon>
        <taxon>Kickxellomycetes</taxon>
        <taxon>Kickxellales</taxon>
        <taxon>Kickxellaceae</taxon>
        <taxon>Coemansia</taxon>
    </lineage>
</organism>
<proteinExistence type="predicted"/>
<feature type="region of interest" description="Disordered" evidence="1">
    <location>
        <begin position="502"/>
        <end position="526"/>
    </location>
</feature>
<evidence type="ECO:0000256" key="1">
    <source>
        <dbReference type="SAM" id="MobiDB-lite"/>
    </source>
</evidence>
<dbReference type="Proteomes" id="UP000242474">
    <property type="component" value="Unassembled WGS sequence"/>
</dbReference>
<accession>A0A2G5BIC9</accession>
<evidence type="ECO:0000313" key="2">
    <source>
        <dbReference type="EMBL" id="PIA18784.1"/>
    </source>
</evidence>
<dbReference type="AlphaFoldDB" id="A0A2G5BIC9"/>
<feature type="compositionally biased region" description="Acidic residues" evidence="1">
    <location>
        <begin position="336"/>
        <end position="351"/>
    </location>
</feature>
<feature type="region of interest" description="Disordered" evidence="1">
    <location>
        <begin position="215"/>
        <end position="293"/>
    </location>
</feature>